<dbReference type="InterPro" id="IPR035976">
    <property type="entry name" value="Sushi/SCR/CCP_sf"/>
</dbReference>
<dbReference type="AlphaFoldDB" id="A0A8C1ZXS1"/>
<dbReference type="Gene3D" id="2.10.70.10">
    <property type="entry name" value="Complement Module, domain 1"/>
    <property type="match status" value="1"/>
</dbReference>
<reference evidence="4" key="1">
    <citation type="submission" date="2025-08" db="UniProtKB">
        <authorList>
            <consortium name="Ensembl"/>
        </authorList>
    </citation>
    <scope>IDENTIFICATION</scope>
</reference>
<organism evidence="4 5">
    <name type="scientific">Cyprinus carpio</name>
    <name type="common">Common carp</name>
    <dbReference type="NCBI Taxonomy" id="7962"/>
    <lineage>
        <taxon>Eukaryota</taxon>
        <taxon>Metazoa</taxon>
        <taxon>Chordata</taxon>
        <taxon>Craniata</taxon>
        <taxon>Vertebrata</taxon>
        <taxon>Euteleostomi</taxon>
        <taxon>Actinopterygii</taxon>
        <taxon>Neopterygii</taxon>
        <taxon>Teleostei</taxon>
        <taxon>Ostariophysi</taxon>
        <taxon>Cypriniformes</taxon>
        <taxon>Cyprinidae</taxon>
        <taxon>Cyprininae</taxon>
        <taxon>Cyprinus</taxon>
    </lineage>
</organism>
<dbReference type="Proteomes" id="UP000694700">
    <property type="component" value="Unplaced"/>
</dbReference>
<evidence type="ECO:0000313" key="4">
    <source>
        <dbReference type="Ensembl" id="ENSCCRP00015096806.1"/>
    </source>
</evidence>
<keyword evidence="2" id="KW-0768">Sushi</keyword>
<feature type="domain" description="Sushi" evidence="3">
    <location>
        <begin position="35"/>
        <end position="99"/>
    </location>
</feature>
<dbReference type="Pfam" id="PF00084">
    <property type="entry name" value="Sushi"/>
    <property type="match status" value="1"/>
</dbReference>
<protein>
    <recommendedName>
        <fullName evidence="3">Sushi domain-containing protein</fullName>
    </recommendedName>
</protein>
<accession>A0A8C1ZXS1</accession>
<evidence type="ECO:0000259" key="3">
    <source>
        <dbReference type="PROSITE" id="PS50923"/>
    </source>
</evidence>
<dbReference type="Ensembl" id="ENSCCRT00015099949.1">
    <property type="protein sequence ID" value="ENSCCRP00015096806.1"/>
    <property type="gene ID" value="ENSCCRG00015039000.1"/>
</dbReference>
<dbReference type="CDD" id="cd00033">
    <property type="entry name" value="CCP"/>
    <property type="match status" value="1"/>
</dbReference>
<keyword evidence="1" id="KW-1015">Disulfide bond</keyword>
<evidence type="ECO:0000256" key="2">
    <source>
        <dbReference type="PROSITE-ProRule" id="PRU00302"/>
    </source>
</evidence>
<name>A0A8C1ZXS1_CYPCA</name>
<evidence type="ECO:0000256" key="1">
    <source>
        <dbReference type="ARBA" id="ARBA00023157"/>
    </source>
</evidence>
<evidence type="ECO:0000313" key="5">
    <source>
        <dbReference type="Proteomes" id="UP000694700"/>
    </source>
</evidence>
<dbReference type="InterPro" id="IPR000436">
    <property type="entry name" value="Sushi_SCR_CCP_dom"/>
</dbReference>
<sequence>QNFKWSNIGKLGINNYPDHLFVFNVNINVMFSIVIDCGPPPSVLHAEQLSPTITHYRDTKVGSSVSYKCTEGFYNVREGDSSVCDSEGIWSHPDFLCQGIFLCFFYLFDIFSLFIL</sequence>
<dbReference type="SMART" id="SM00032">
    <property type="entry name" value="CCP"/>
    <property type="match status" value="1"/>
</dbReference>
<dbReference type="SUPFAM" id="SSF57535">
    <property type="entry name" value="Complement control module/SCR domain"/>
    <property type="match status" value="1"/>
</dbReference>
<dbReference type="PROSITE" id="PS50923">
    <property type="entry name" value="SUSHI"/>
    <property type="match status" value="1"/>
</dbReference>
<proteinExistence type="predicted"/>
<comment type="caution">
    <text evidence="2">Lacks conserved residue(s) required for the propagation of feature annotation.</text>
</comment>